<keyword evidence="1" id="KW-0472">Membrane</keyword>
<proteinExistence type="predicted"/>
<name>A0A6I1DLN1_BIFLN</name>
<dbReference type="Proteomes" id="UP000468842">
    <property type="component" value="Unassembled WGS sequence"/>
</dbReference>
<evidence type="ECO:0000313" key="2">
    <source>
        <dbReference type="EMBL" id="KAB7334498.1"/>
    </source>
</evidence>
<feature type="transmembrane region" description="Helical" evidence="1">
    <location>
        <begin position="99"/>
        <end position="123"/>
    </location>
</feature>
<dbReference type="EMBL" id="WDRC01000037">
    <property type="protein sequence ID" value="KAB7356806.1"/>
    <property type="molecule type" value="Genomic_DNA"/>
</dbReference>
<dbReference type="Proteomes" id="UP000460881">
    <property type="component" value="Unassembled WGS sequence"/>
</dbReference>
<gene>
    <name evidence="4" type="ORF">GBB40_09985</name>
    <name evidence="3" type="ORF">GBB63_10665</name>
    <name evidence="2" type="ORF">GBB73_10780</name>
</gene>
<accession>A0A6I1DLN1</accession>
<feature type="transmembrane region" description="Helical" evidence="1">
    <location>
        <begin position="537"/>
        <end position="556"/>
    </location>
</feature>
<dbReference type="Proteomes" id="UP000430971">
    <property type="component" value="Unassembled WGS sequence"/>
</dbReference>
<dbReference type="EMBL" id="WDRM01000037">
    <property type="protein sequence ID" value="KAB7334498.1"/>
    <property type="molecule type" value="Genomic_DNA"/>
</dbReference>
<feature type="transmembrane region" description="Helical" evidence="1">
    <location>
        <begin position="273"/>
        <end position="291"/>
    </location>
</feature>
<feature type="transmembrane region" description="Helical" evidence="1">
    <location>
        <begin position="15"/>
        <end position="33"/>
    </location>
</feature>
<keyword evidence="1" id="KW-0812">Transmembrane</keyword>
<feature type="transmembrane region" description="Helical" evidence="1">
    <location>
        <begin position="507"/>
        <end position="525"/>
    </location>
</feature>
<dbReference type="InterPro" id="IPR046062">
    <property type="entry name" value="DUF6020"/>
</dbReference>
<keyword evidence="1" id="KW-1133">Transmembrane helix</keyword>
<evidence type="ECO:0000313" key="6">
    <source>
        <dbReference type="Proteomes" id="UP000460881"/>
    </source>
</evidence>
<feature type="transmembrane region" description="Helical" evidence="1">
    <location>
        <begin position="298"/>
        <end position="320"/>
    </location>
</feature>
<evidence type="ECO:0000313" key="5">
    <source>
        <dbReference type="Proteomes" id="UP000430971"/>
    </source>
</evidence>
<dbReference type="EMBL" id="WDQK01000034">
    <property type="protein sequence ID" value="KAB7393409.1"/>
    <property type="molecule type" value="Genomic_DNA"/>
</dbReference>
<evidence type="ECO:0008006" key="8">
    <source>
        <dbReference type="Google" id="ProtNLM"/>
    </source>
</evidence>
<feature type="transmembrane region" description="Helical" evidence="1">
    <location>
        <begin position="202"/>
        <end position="220"/>
    </location>
</feature>
<dbReference type="AlphaFoldDB" id="A0A6I1DLN1"/>
<sequence length="571" mass="65263">MKQATKSFRITEHNFAYLVPILLGTLFGMCSFIGQHEGKIDTRNALLYVNTLFYIALFTLLFFAATKIVPRINHHNESLSKPFEAFRKLTMDWSPRSIITLWCLVTAFWIPYFVAYFPGVYWYDTSWQLMEYYDPSVPFTDHHPFMMTYLYVGFAHIGKALFNNAIYGLYLLVLVQSLLSTLAIACTVCYTGKYNTPWKCRFFIAAFLTLFPIIPMMSMSLAKDTFNTPFFVFFSIAFCELWRTQGEILKSVSFNVFFILDVLAVSLTKKTGMYIIVLALLLLACFVVKHWSCKIATIVLGSVPYLVVGIIVPTFILPALHIDPGESNEILAVPMQQVANVVHDHKDDLSAAEIDKIQQTYHMDIDQLQGAYCWYKADPIKGQELSSKDVHALITTWMKQLVKHPGDMIAGWGGLSVAWFSFNVASGEERDLSMMLPINNSKHHYQNIEQYIPWTDNTKAGNAIGRFYADTLSATPIFNIIWQKAFWATILPCAIMFLILRSKKNKLNLLMLNLPMFITMLVLFAGPISTHTEATRYVLPMLYIIPLFLSLTLKHLSLKNPKSSLRTRVLR</sequence>
<evidence type="ECO:0000313" key="7">
    <source>
        <dbReference type="Proteomes" id="UP000468842"/>
    </source>
</evidence>
<evidence type="ECO:0000256" key="1">
    <source>
        <dbReference type="SAM" id="Phobius"/>
    </source>
</evidence>
<feature type="transmembrane region" description="Helical" evidence="1">
    <location>
        <begin position="45"/>
        <end position="65"/>
    </location>
</feature>
<evidence type="ECO:0000313" key="3">
    <source>
        <dbReference type="EMBL" id="KAB7356806.1"/>
    </source>
</evidence>
<protein>
    <recommendedName>
        <fullName evidence="8">Glycosyltransferase RgtA/B/C/D-like domain-containing protein</fullName>
    </recommendedName>
</protein>
<reference evidence="5 6" key="1">
    <citation type="journal article" date="2019" name="Nat. Med.">
        <title>A library of human gut bacterial isolates paired with longitudinal multiomics data enables mechanistic microbiome research.</title>
        <authorList>
            <person name="Poyet M."/>
            <person name="Groussin M."/>
            <person name="Gibbons S.M."/>
            <person name="Avila-Pacheco J."/>
            <person name="Jiang X."/>
            <person name="Kearney S.M."/>
            <person name="Perrotta A.R."/>
            <person name="Berdy B."/>
            <person name="Zhao S."/>
            <person name="Lieberman T.D."/>
            <person name="Swanson P.K."/>
            <person name="Smith M."/>
            <person name="Roesemann S."/>
            <person name="Alexander J.E."/>
            <person name="Rich S.A."/>
            <person name="Livny J."/>
            <person name="Vlamakis H."/>
            <person name="Clish C."/>
            <person name="Bullock K."/>
            <person name="Deik A."/>
            <person name="Scott J."/>
            <person name="Pierce K.A."/>
            <person name="Xavier R.J."/>
            <person name="Alm E.J."/>
        </authorList>
    </citation>
    <scope>NUCLEOTIDE SEQUENCE [LARGE SCALE GENOMIC DNA]</scope>
    <source>
        <strain evidence="4 7">BIOML-A37</strain>
        <strain evidence="3 6">BIOML-A55</strain>
        <strain evidence="2 5">BIOML-A65</strain>
    </source>
</reference>
<dbReference type="Pfam" id="PF19484">
    <property type="entry name" value="DUF6020"/>
    <property type="match status" value="1"/>
</dbReference>
<organism evidence="2 5">
    <name type="scientific">Bifidobacterium longum</name>
    <dbReference type="NCBI Taxonomy" id="216816"/>
    <lineage>
        <taxon>Bacteria</taxon>
        <taxon>Bacillati</taxon>
        <taxon>Actinomycetota</taxon>
        <taxon>Actinomycetes</taxon>
        <taxon>Bifidobacteriales</taxon>
        <taxon>Bifidobacteriaceae</taxon>
        <taxon>Bifidobacterium</taxon>
    </lineage>
</organism>
<feature type="transmembrane region" description="Helical" evidence="1">
    <location>
        <begin position="168"/>
        <end position="190"/>
    </location>
</feature>
<comment type="caution">
    <text evidence="2">The sequence shown here is derived from an EMBL/GenBank/DDBJ whole genome shotgun (WGS) entry which is preliminary data.</text>
</comment>
<evidence type="ECO:0000313" key="4">
    <source>
        <dbReference type="EMBL" id="KAB7393409.1"/>
    </source>
</evidence>
<feature type="transmembrane region" description="Helical" evidence="1">
    <location>
        <begin position="481"/>
        <end position="500"/>
    </location>
</feature>